<feature type="compositionally biased region" description="Pro residues" evidence="2">
    <location>
        <begin position="339"/>
        <end position="353"/>
    </location>
</feature>
<evidence type="ECO:0000256" key="1">
    <source>
        <dbReference type="ARBA" id="ARBA00006832"/>
    </source>
</evidence>
<dbReference type="Pfam" id="PF08265">
    <property type="entry name" value="YL1_C"/>
    <property type="match status" value="1"/>
</dbReference>
<feature type="compositionally biased region" description="Low complexity" evidence="2">
    <location>
        <begin position="473"/>
        <end position="485"/>
    </location>
</feature>
<protein>
    <recommendedName>
        <fullName evidence="3">Vps72/YL1 C-terminal domain-containing protein</fullName>
    </recommendedName>
</protein>
<dbReference type="RefSeq" id="XP_064734275.1">
    <property type="nucleotide sequence ID" value="XM_064868778.1"/>
</dbReference>
<feature type="region of interest" description="Disordered" evidence="2">
    <location>
        <begin position="191"/>
        <end position="239"/>
    </location>
</feature>
<dbReference type="Pfam" id="PF05764">
    <property type="entry name" value="YL1"/>
    <property type="match status" value="1"/>
</dbReference>
<proteinExistence type="inferred from homology"/>
<comment type="similarity">
    <text evidence="1">Belongs to the VPS72/YL1 family.</text>
</comment>
<dbReference type="Proteomes" id="UP001334248">
    <property type="component" value="Unassembled WGS sequence"/>
</dbReference>
<feature type="region of interest" description="Disordered" evidence="2">
    <location>
        <begin position="278"/>
        <end position="485"/>
    </location>
</feature>
<feature type="compositionally biased region" description="Basic and acidic residues" evidence="2">
    <location>
        <begin position="191"/>
        <end position="233"/>
    </location>
</feature>
<feature type="compositionally biased region" description="Polar residues" evidence="2">
    <location>
        <begin position="412"/>
        <end position="422"/>
    </location>
</feature>
<comment type="caution">
    <text evidence="4">The sequence shown here is derived from an EMBL/GenBank/DDBJ whole genome shotgun (WGS) entry which is preliminary data.</text>
</comment>
<feature type="compositionally biased region" description="Basic and acidic residues" evidence="2">
    <location>
        <begin position="104"/>
        <end position="114"/>
    </location>
</feature>
<dbReference type="InterPro" id="IPR013272">
    <property type="entry name" value="Vps72/YL1_C"/>
</dbReference>
<dbReference type="PANTHER" id="PTHR13275">
    <property type="entry name" value="YL-1 PROTEIN TRANSCRIPTION FACTOR-LIKE 1"/>
    <property type="match status" value="1"/>
</dbReference>
<feature type="compositionally biased region" description="Polar residues" evidence="2">
    <location>
        <begin position="374"/>
        <end position="401"/>
    </location>
</feature>
<dbReference type="PANTHER" id="PTHR13275:SF4">
    <property type="entry name" value="VACUOLAR PROTEIN SORTING-ASSOCIATED PROTEIN 72 HOMOLOG"/>
    <property type="match status" value="1"/>
</dbReference>
<feature type="compositionally biased region" description="Low complexity" evidence="2">
    <location>
        <begin position="9"/>
        <end position="24"/>
    </location>
</feature>
<dbReference type="GeneID" id="89993775"/>
<evidence type="ECO:0000313" key="4">
    <source>
        <dbReference type="EMBL" id="KAK5946185.1"/>
    </source>
</evidence>
<feature type="region of interest" description="Disordered" evidence="2">
    <location>
        <begin position="1"/>
        <end position="177"/>
    </location>
</feature>
<accession>A0ABR0S026</accession>
<dbReference type="SMART" id="SM00993">
    <property type="entry name" value="YL1_C"/>
    <property type="match status" value="1"/>
</dbReference>
<sequence length="946" mass="104781">MTDVERASDNGSDSSSEGSSSESGVELMITTRQRRKTAGNRYSQVVAQEQVDEDEQDDVALLFAEAEGEDEEYNSDEADDEADMSSSDDDDQGPSAAADDLEGEKEIQRQAKVERQKKRKADMALTTVGATRKKPKIDPTSLHRAPERLKPSKRKERVSWLPDEAAGSGRTSLRKQTVAHREVMLERLKESEEQRLKNKAIREEKEKIKQADAPKEMTQADRLAEAEKNERRNAKSLNRWEAMEARRAEEQAAKLAALKERKLNGAVITVHSSRHVYRGLKTDRFSPGPSGTDENRPKKRGPKPKGLQEQLSTPSYLPTGSFVQSPFTSIAVNNVRPQSPCPSPAPLPTPVQPKAPGSQASGDDWLAGIHEYASVQSNSGQATPQESLPTANTPQQSNQPSHEAKLVPAEQHTPNQAPSTDEQGPELSQIDVKATTESKEPGQQPVSGPIQRDDTPTQPLGPSNSETRPSPILQTTQSDVQQIQQPQPQLAPLPQVNPLPIAPYKQHVPVYTAPMDMMPAHSLLQQVQVQPPPIIEVTSTRNVVILDRFEDLVGDAKQAYSVFNNTKKQSKPTKHVGELCAITGVSAKYRDPTTGAGYASVAAFKQLKELQKHTYQWSSMLGCYVGRVGHAARGVPDGFLGRMSSTTESTRGPPGLSPSFLTIPQEIRDKIYDDVFSGATLHLAFEGFDLYNPSAARGNKIVRKQKPSIALLQVSKQVRCEAIDRFRIHLDAEYDPPSRTSAIPTRNLHLKPLMGWAVTSVRVNSFIVPQVLHTGVKFSNLKTITIDWPYSAEYNYKLNDDSNASSDYDDREDAQAALKRNFDNGCYDKDLAQQAKENKFWSYLQAFVERSGRKIQVIFICTSDVRTGSLVEDEHERITPEIGFKLDMNIEKTVERHFLEIPGLGGSTVEFAQYRCLTKGPGPCSLCERDDMLAERDTQAADGFWS</sequence>
<evidence type="ECO:0000256" key="2">
    <source>
        <dbReference type="SAM" id="MobiDB-lite"/>
    </source>
</evidence>
<gene>
    <name evidence="4" type="ORF">PMZ80_000326</name>
</gene>
<organism evidence="4 5">
    <name type="scientific">Knufia obscura</name>
    <dbReference type="NCBI Taxonomy" id="1635080"/>
    <lineage>
        <taxon>Eukaryota</taxon>
        <taxon>Fungi</taxon>
        <taxon>Dikarya</taxon>
        <taxon>Ascomycota</taxon>
        <taxon>Pezizomycotina</taxon>
        <taxon>Eurotiomycetes</taxon>
        <taxon>Chaetothyriomycetidae</taxon>
        <taxon>Chaetothyriales</taxon>
        <taxon>Trichomeriaceae</taxon>
        <taxon>Knufia</taxon>
    </lineage>
</organism>
<evidence type="ECO:0000313" key="5">
    <source>
        <dbReference type="Proteomes" id="UP001334248"/>
    </source>
</evidence>
<name>A0ABR0S026_9EURO</name>
<evidence type="ECO:0000259" key="3">
    <source>
        <dbReference type="SMART" id="SM00993"/>
    </source>
</evidence>
<feature type="compositionally biased region" description="Polar residues" evidence="2">
    <location>
        <begin position="309"/>
        <end position="336"/>
    </location>
</feature>
<feature type="compositionally biased region" description="Polar residues" evidence="2">
    <location>
        <begin position="456"/>
        <end position="468"/>
    </location>
</feature>
<feature type="compositionally biased region" description="Acidic residues" evidence="2">
    <location>
        <begin position="66"/>
        <end position="92"/>
    </location>
</feature>
<reference evidence="4 5" key="1">
    <citation type="journal article" date="2023" name="Res Sq">
        <title>Genomic and morphological characterization of Knufia obscura isolated from the Mars 2020 spacecraft assembly facility.</title>
        <authorList>
            <person name="Chander A.M."/>
            <person name="Teixeira M.M."/>
            <person name="Singh N.K."/>
            <person name="Williams M.P."/>
            <person name="Parker C.W."/>
            <person name="Leo P."/>
            <person name="Stajich J.E."/>
            <person name="Torok T."/>
            <person name="Tighe S."/>
            <person name="Mason C.E."/>
            <person name="Venkateswaran K."/>
        </authorList>
    </citation>
    <scope>NUCLEOTIDE SEQUENCE [LARGE SCALE GENOMIC DNA]</scope>
    <source>
        <strain evidence="4 5">CCFEE 5817</strain>
    </source>
</reference>
<keyword evidence="5" id="KW-1185">Reference proteome</keyword>
<feature type="domain" description="Vps72/YL1 C-terminal" evidence="3">
    <location>
        <begin position="578"/>
        <end position="607"/>
    </location>
</feature>
<dbReference type="EMBL" id="JAVHJV010000001">
    <property type="protein sequence ID" value="KAK5946185.1"/>
    <property type="molecule type" value="Genomic_DNA"/>
</dbReference>
<dbReference type="InterPro" id="IPR046757">
    <property type="entry name" value="YL1_N"/>
</dbReference>